<feature type="domain" description="RNase H type-1" evidence="1">
    <location>
        <begin position="35"/>
        <end position="162"/>
    </location>
</feature>
<keyword evidence="3" id="KW-1185">Reference proteome</keyword>
<sequence length="188" mass="21850">MENRISYTKPFGNFTKSDFNTSDLISLFNQHRQFYQSYQPVFTDGSKYLNHVDCAYVINGPVGCYKLHPFTSLFSSEIKAVYFAPKYIGVHEIRKSILHTDSMSLLESVRYSSTHNPLIKEVKDFYRDSLSKGVRILFSWIPFHISIAGNELADKAGKSAIEFLSRLIVYAKERSAINQWCFYQWQEK</sequence>
<evidence type="ECO:0000259" key="1">
    <source>
        <dbReference type="PROSITE" id="PS50879"/>
    </source>
</evidence>
<dbReference type="Gene3D" id="3.30.420.10">
    <property type="entry name" value="Ribonuclease H-like superfamily/Ribonuclease H"/>
    <property type="match status" value="1"/>
</dbReference>
<dbReference type="PROSITE" id="PS50879">
    <property type="entry name" value="RNASE_H_1"/>
    <property type="match status" value="1"/>
</dbReference>
<dbReference type="SUPFAM" id="SSF53098">
    <property type="entry name" value="Ribonuclease H-like"/>
    <property type="match status" value="1"/>
</dbReference>
<gene>
    <name evidence="2" type="ORF">AVEN_163293_1</name>
</gene>
<evidence type="ECO:0000313" key="2">
    <source>
        <dbReference type="EMBL" id="GBN13757.1"/>
    </source>
</evidence>
<dbReference type="InterPro" id="IPR012337">
    <property type="entry name" value="RNaseH-like_sf"/>
</dbReference>
<protein>
    <recommendedName>
        <fullName evidence="1">RNase H type-1 domain-containing protein</fullName>
    </recommendedName>
</protein>
<organism evidence="2 3">
    <name type="scientific">Araneus ventricosus</name>
    <name type="common">Orbweaver spider</name>
    <name type="synonym">Epeira ventricosa</name>
    <dbReference type="NCBI Taxonomy" id="182803"/>
    <lineage>
        <taxon>Eukaryota</taxon>
        <taxon>Metazoa</taxon>
        <taxon>Ecdysozoa</taxon>
        <taxon>Arthropoda</taxon>
        <taxon>Chelicerata</taxon>
        <taxon>Arachnida</taxon>
        <taxon>Araneae</taxon>
        <taxon>Araneomorphae</taxon>
        <taxon>Entelegynae</taxon>
        <taxon>Araneoidea</taxon>
        <taxon>Araneidae</taxon>
        <taxon>Araneus</taxon>
    </lineage>
</organism>
<proteinExistence type="predicted"/>
<name>A0A4Y2LK92_ARAVE</name>
<accession>A0A4Y2LK92</accession>
<dbReference type="GO" id="GO:0004523">
    <property type="term" value="F:RNA-DNA hybrid ribonuclease activity"/>
    <property type="evidence" value="ECO:0007669"/>
    <property type="project" value="InterPro"/>
</dbReference>
<evidence type="ECO:0000313" key="3">
    <source>
        <dbReference type="Proteomes" id="UP000499080"/>
    </source>
</evidence>
<dbReference type="GO" id="GO:0003676">
    <property type="term" value="F:nucleic acid binding"/>
    <property type="evidence" value="ECO:0007669"/>
    <property type="project" value="InterPro"/>
</dbReference>
<dbReference type="CDD" id="cd09276">
    <property type="entry name" value="Rnase_HI_RT_non_LTR"/>
    <property type="match status" value="1"/>
</dbReference>
<dbReference type="EMBL" id="BGPR01005824">
    <property type="protein sequence ID" value="GBN13757.1"/>
    <property type="molecule type" value="Genomic_DNA"/>
</dbReference>
<comment type="caution">
    <text evidence="2">The sequence shown here is derived from an EMBL/GenBank/DDBJ whole genome shotgun (WGS) entry which is preliminary data.</text>
</comment>
<dbReference type="Proteomes" id="UP000499080">
    <property type="component" value="Unassembled WGS sequence"/>
</dbReference>
<dbReference type="InterPro" id="IPR002156">
    <property type="entry name" value="RNaseH_domain"/>
</dbReference>
<dbReference type="Pfam" id="PF13456">
    <property type="entry name" value="RVT_3"/>
    <property type="match status" value="1"/>
</dbReference>
<dbReference type="AlphaFoldDB" id="A0A4Y2LK92"/>
<dbReference type="InterPro" id="IPR036397">
    <property type="entry name" value="RNaseH_sf"/>
</dbReference>
<reference evidence="2 3" key="1">
    <citation type="journal article" date="2019" name="Sci. Rep.">
        <title>Orb-weaving spider Araneus ventricosus genome elucidates the spidroin gene catalogue.</title>
        <authorList>
            <person name="Kono N."/>
            <person name="Nakamura H."/>
            <person name="Ohtoshi R."/>
            <person name="Moran D.A.P."/>
            <person name="Shinohara A."/>
            <person name="Yoshida Y."/>
            <person name="Fujiwara M."/>
            <person name="Mori M."/>
            <person name="Tomita M."/>
            <person name="Arakawa K."/>
        </authorList>
    </citation>
    <scope>NUCLEOTIDE SEQUENCE [LARGE SCALE GENOMIC DNA]</scope>
</reference>